<accession>A0A1T4LIB4</accession>
<dbReference type="STRING" id="1122192.SAMN02745673_00678"/>
<evidence type="ECO:0000313" key="1">
    <source>
        <dbReference type="EMBL" id="SJZ54124.1"/>
    </source>
</evidence>
<dbReference type="AlphaFoldDB" id="A0A1T4LIB4"/>
<dbReference type="EMBL" id="FUWS01000002">
    <property type="protein sequence ID" value="SJZ54124.1"/>
    <property type="molecule type" value="Genomic_DNA"/>
</dbReference>
<organism evidence="1 2">
    <name type="scientific">Marinactinospora thermotolerans DSM 45154</name>
    <dbReference type="NCBI Taxonomy" id="1122192"/>
    <lineage>
        <taxon>Bacteria</taxon>
        <taxon>Bacillati</taxon>
        <taxon>Actinomycetota</taxon>
        <taxon>Actinomycetes</taxon>
        <taxon>Streptosporangiales</taxon>
        <taxon>Nocardiopsidaceae</taxon>
        <taxon>Marinactinospora</taxon>
    </lineage>
</organism>
<keyword evidence="2" id="KW-1185">Reference proteome</keyword>
<name>A0A1T4LIB4_9ACTN</name>
<dbReference type="RefSeq" id="WP_144290688.1">
    <property type="nucleotide sequence ID" value="NZ_FUWS01000002.1"/>
</dbReference>
<dbReference type="Proteomes" id="UP000190637">
    <property type="component" value="Unassembled WGS sequence"/>
</dbReference>
<gene>
    <name evidence="1" type="ORF">SAMN02745673_00678</name>
</gene>
<sequence length="247" mass="26418">MVLRSGPTAGQGVSRIAADGSEFTVEGAAPLGSLSWSGITRISGDAFHRQYSIAPAGRHEVIPRKLLPGAREEVRHHRGHDLLLYNGEAQSCLVWAGPHHDAVSWFAGPAPSGDALERVIGVVEFVDAPGGASVRPVAGDSFRQFGTVAIGRCDEAVLMVRSARDALPDLPEWQGLTRDDVEIWRMPVDDGAGDSAPREDSPFGWRYMIAGESALLEVIFVGPSGDVPKMAESDVGSVLENIQARWT</sequence>
<reference evidence="1 2" key="1">
    <citation type="submission" date="2017-02" db="EMBL/GenBank/DDBJ databases">
        <authorList>
            <person name="Peterson S.W."/>
        </authorList>
    </citation>
    <scope>NUCLEOTIDE SEQUENCE [LARGE SCALE GENOMIC DNA]</scope>
    <source>
        <strain evidence="1 2">DSM 45154</strain>
    </source>
</reference>
<dbReference type="OrthoDB" id="3529898at2"/>
<evidence type="ECO:0000313" key="2">
    <source>
        <dbReference type="Proteomes" id="UP000190637"/>
    </source>
</evidence>
<protein>
    <submittedName>
        <fullName evidence="1">Uncharacterized protein</fullName>
    </submittedName>
</protein>
<proteinExistence type="predicted"/>